<dbReference type="Pfam" id="PF01345">
    <property type="entry name" value="DUF11"/>
    <property type="match status" value="1"/>
</dbReference>
<name>A0A7M1R0A5_9ACTO</name>
<dbReference type="GO" id="GO:0005975">
    <property type="term" value="P:carbohydrate metabolic process"/>
    <property type="evidence" value="ECO:0007669"/>
    <property type="project" value="UniProtKB-ARBA"/>
</dbReference>
<evidence type="ECO:0000259" key="3">
    <source>
        <dbReference type="Pfam" id="PF17802"/>
    </source>
</evidence>
<organism evidence="4 5">
    <name type="scientific">Trueperella pecoris</name>
    <dbReference type="NCBI Taxonomy" id="2733571"/>
    <lineage>
        <taxon>Bacteria</taxon>
        <taxon>Bacillati</taxon>
        <taxon>Actinomycetota</taxon>
        <taxon>Actinomycetes</taxon>
        <taxon>Actinomycetales</taxon>
        <taxon>Actinomycetaceae</taxon>
        <taxon>Trueperella</taxon>
    </lineage>
</organism>
<dbReference type="NCBIfam" id="TIGR01451">
    <property type="entry name" value="B_ant_repeat"/>
    <property type="match status" value="1"/>
</dbReference>
<evidence type="ECO:0000259" key="2">
    <source>
        <dbReference type="Pfam" id="PF01345"/>
    </source>
</evidence>
<dbReference type="Gene3D" id="2.60.40.10">
    <property type="entry name" value="Immunoglobulins"/>
    <property type="match status" value="1"/>
</dbReference>
<evidence type="ECO:0000313" key="4">
    <source>
        <dbReference type="EMBL" id="QOR47563.1"/>
    </source>
</evidence>
<proteinExistence type="predicted"/>
<dbReference type="InterPro" id="IPR001434">
    <property type="entry name" value="OmcB-like_DUF11"/>
</dbReference>
<accession>A0A7M1R0A5</accession>
<dbReference type="InterPro" id="IPR047589">
    <property type="entry name" value="DUF11_rpt"/>
</dbReference>
<dbReference type="AlphaFoldDB" id="A0A7M1R0A5"/>
<feature type="domain" description="DUF11" evidence="2">
    <location>
        <begin position="481"/>
        <end position="542"/>
    </location>
</feature>
<dbReference type="InterPro" id="IPR041033">
    <property type="entry name" value="SpaA_PFL_dom_1"/>
</dbReference>
<sequence>MMVLLKAIGSRRIFFGACVITICLAVVAGMLPGVQLAQADRERPRELIDFEDKSLNNRIKVSVEASSSSVPSGGGKITYTYTITNSREEASQEDRGRLGLAADGMYFQLTQSNVCNSIDWDLEHGFVQADSGEWLLPRGATVTGTCTTTITQNTTNTFMVELYDYYHKVSKATASTAVQVKYSGDAVGLSCDGLWFSSGSPEQKMQSYGVLGTINLSGYSVDPKLNFENVKATTKFSGGKPVSMNGSAALAVDPKSPENVYYVPRLRKAENERKPGEPEYAPGGLWVYNAKTGDNSQLTTWDGTPGTARLGVSPEGVLWSVASDGRLHRYDSQNKTWTNRGEVTLGKIGDAGETAVVHTFAPNYANSLQSGDLAFDGLGNMWIIGSDAKNGKSFLYTIPRTELEKNEKPISATMVGSMGKGRFNGIAFGPDGQLYGTTRDEGVNKGGLHRIDKKTGKATPLADLPYSTEDLGSCSLPKPELRIEKTANPTKAVVDEGEIEYTISITNTGNLEATGVTFQDNLRDHQLNYVEGSATLNNEKWEDGQSAILENSAAYVKSSQATHFGTVGANDAAIIKFKVKPNRGQTAVCNQARVNFTGNPQVYGIATNDPNTPEENDPTCTPVYSPAIGLDKKGVATAQNEKGDFEPKTTVSQGDDQVQYLYYVSTNPNQPKGMADERNENGFLTEAHVQQPENKKGTEELKDIRVTDDKCSPVRPVLANGKNVGDRNLDDILQADEKWQYECKQTLPLDKVTTNKAKVTATSVQSRKLLTDTDEWTVEPTGFKIEKSAKVTGADGVVNWEPNGSPVELKKAEDGKLRGTATYRVKVTNVGLIETFAPAITDDFSTPKGFVLEGLSWAEVDEAGHTGTPTPLGEDKPLPKVRIAKGASKTYEITAEVSVEDATQVDWEKARQCKTDKGGEPDFGLFNRVTMPRDADGEENNDACVPVTSPLLTVSVTKLGDNCDTDQRSCELPGASFSLYDADPTSADAKPLADAITVGENAARFTSKGLIAGTYWLVETAAPNGHVLMAEPVKFELGFDGIKLITTANASVAPDNAFHLRITDPTAGELPKAGSNGPTAFILAGIMLVAIGSLGYLTTTGCGPAWVRNRKGSQSRI</sequence>
<keyword evidence="1" id="KW-0812">Transmembrane</keyword>
<evidence type="ECO:0000313" key="5">
    <source>
        <dbReference type="Proteomes" id="UP000594961"/>
    </source>
</evidence>
<feature type="transmembrane region" description="Helical" evidence="1">
    <location>
        <begin position="1080"/>
        <end position="1107"/>
    </location>
</feature>
<keyword evidence="1" id="KW-0472">Membrane</keyword>
<dbReference type="Gene3D" id="2.115.10.10">
    <property type="entry name" value="Tachylectin 2"/>
    <property type="match status" value="1"/>
</dbReference>
<dbReference type="SUPFAM" id="SSF50969">
    <property type="entry name" value="YVTN repeat-like/Quinoprotein amine dehydrogenase"/>
    <property type="match status" value="1"/>
</dbReference>
<evidence type="ECO:0000256" key="1">
    <source>
        <dbReference type="SAM" id="Phobius"/>
    </source>
</evidence>
<keyword evidence="1" id="KW-1133">Transmembrane helix</keyword>
<gene>
    <name evidence="4" type="ORF">INS90_10005</name>
</gene>
<dbReference type="Pfam" id="PF17802">
    <property type="entry name" value="SpaA"/>
    <property type="match status" value="1"/>
</dbReference>
<dbReference type="InterPro" id="IPR013783">
    <property type="entry name" value="Ig-like_fold"/>
</dbReference>
<reference evidence="4 5" key="1">
    <citation type="submission" date="2020-10" db="EMBL/GenBank/DDBJ databases">
        <title>Trueperella pecoris sp. nov. isolated from bovine and porcine specimens.</title>
        <authorList>
            <person name="Schoenecker L."/>
            <person name="Schnydrig P."/>
            <person name="Brodard I."/>
            <person name="Thomann A."/>
            <person name="Hemphill A."/>
            <person name="Rodriguez-Campos S."/>
            <person name="Perreten V."/>
            <person name="Jores J."/>
            <person name="Kittl S."/>
        </authorList>
    </citation>
    <scope>NUCLEOTIDE SEQUENCE [LARGE SCALE GENOMIC DNA]</scope>
    <source>
        <strain evidence="4 5">19OD0592</strain>
    </source>
</reference>
<feature type="domain" description="SpaA-like prealbumin fold" evidence="3">
    <location>
        <begin position="965"/>
        <end position="1043"/>
    </location>
</feature>
<dbReference type="EMBL" id="CP063212">
    <property type="protein sequence ID" value="QOR47563.1"/>
    <property type="molecule type" value="Genomic_DNA"/>
</dbReference>
<protein>
    <submittedName>
        <fullName evidence="4">DUF11 domain-containing protein</fullName>
    </submittedName>
</protein>
<dbReference type="InterPro" id="IPR011044">
    <property type="entry name" value="Quino_amine_DH_bsu"/>
</dbReference>
<dbReference type="Proteomes" id="UP000594961">
    <property type="component" value="Chromosome"/>
</dbReference>